<proteinExistence type="predicted"/>
<evidence type="ECO:0000313" key="3">
    <source>
        <dbReference type="EMBL" id="MFC4231812.1"/>
    </source>
</evidence>
<reference evidence="4" key="1">
    <citation type="journal article" date="2019" name="Int. J. Syst. Evol. Microbiol.">
        <title>The Global Catalogue of Microorganisms (GCM) 10K type strain sequencing project: providing services to taxonomists for standard genome sequencing and annotation.</title>
        <authorList>
            <consortium name="The Broad Institute Genomics Platform"/>
            <consortium name="The Broad Institute Genome Sequencing Center for Infectious Disease"/>
            <person name="Wu L."/>
            <person name="Ma J."/>
        </authorList>
    </citation>
    <scope>NUCLEOTIDE SEQUENCE [LARGE SCALE GENOMIC DNA]</scope>
    <source>
        <strain evidence="4">CECT 8010</strain>
    </source>
</reference>
<feature type="transmembrane region" description="Helical" evidence="1">
    <location>
        <begin position="51"/>
        <end position="75"/>
    </location>
</feature>
<dbReference type="SUPFAM" id="SSF48317">
    <property type="entry name" value="Acid phosphatase/Vanadium-dependent haloperoxidase"/>
    <property type="match status" value="1"/>
</dbReference>
<comment type="caution">
    <text evidence="3">The sequence shown here is derived from an EMBL/GenBank/DDBJ whole genome shotgun (WGS) entry which is preliminary data.</text>
</comment>
<name>A0ABV8PUV6_9BACT</name>
<keyword evidence="1" id="KW-0472">Membrane</keyword>
<dbReference type="InterPro" id="IPR000326">
    <property type="entry name" value="PAP2/HPO"/>
</dbReference>
<dbReference type="EMBL" id="JBHSDC010000012">
    <property type="protein sequence ID" value="MFC4231812.1"/>
    <property type="molecule type" value="Genomic_DNA"/>
</dbReference>
<feature type="transmembrane region" description="Helical" evidence="1">
    <location>
        <begin position="181"/>
        <end position="203"/>
    </location>
</feature>
<accession>A0ABV8PUV6</accession>
<dbReference type="SMART" id="SM00014">
    <property type="entry name" value="acidPPc"/>
    <property type="match status" value="1"/>
</dbReference>
<feature type="transmembrane region" description="Helical" evidence="1">
    <location>
        <begin position="131"/>
        <end position="150"/>
    </location>
</feature>
<gene>
    <name evidence="3" type="ORF">ACFOW1_07915</name>
</gene>
<evidence type="ECO:0000313" key="4">
    <source>
        <dbReference type="Proteomes" id="UP001595906"/>
    </source>
</evidence>
<keyword evidence="1" id="KW-1133">Transmembrane helix</keyword>
<protein>
    <submittedName>
        <fullName evidence="3">Phosphatase PAP2 family protein</fullName>
    </submittedName>
</protein>
<dbReference type="Gene3D" id="1.20.144.10">
    <property type="entry name" value="Phosphatidic acid phosphatase type 2/haloperoxidase"/>
    <property type="match status" value="1"/>
</dbReference>
<feature type="transmembrane region" description="Helical" evidence="1">
    <location>
        <begin position="155"/>
        <end position="175"/>
    </location>
</feature>
<feature type="transmembrane region" description="Helical" evidence="1">
    <location>
        <begin position="12"/>
        <end position="39"/>
    </location>
</feature>
<keyword evidence="4" id="KW-1185">Reference proteome</keyword>
<dbReference type="PANTHER" id="PTHR14969">
    <property type="entry name" value="SPHINGOSINE-1-PHOSPHATE PHOSPHOHYDROLASE"/>
    <property type="match status" value="1"/>
</dbReference>
<evidence type="ECO:0000259" key="2">
    <source>
        <dbReference type="SMART" id="SM00014"/>
    </source>
</evidence>
<dbReference type="RefSeq" id="WP_379013408.1">
    <property type="nucleotide sequence ID" value="NZ_JBHSDC010000012.1"/>
</dbReference>
<sequence length="210" mass="22933">MIPSKLSYSNFVIASVICIVSATILFIMNGILGTIPFFLLVNHDLGAAADIVFTSITNFAEVVQWIVAAIIVLLFRRHFFPLLLAAFTISTLLAQGIKSALPEQPRPSKAITDASLYHSVKGVVLHSVNSFPSGHTTAAFTLFLTVCLFIHKKWIVPVGFTYALAVGYSRVYLAQHFPKDVAGGMLVAVISVCFAVVIQQLIVNKFYKTK</sequence>
<dbReference type="Proteomes" id="UP001595906">
    <property type="component" value="Unassembled WGS sequence"/>
</dbReference>
<evidence type="ECO:0000256" key="1">
    <source>
        <dbReference type="SAM" id="Phobius"/>
    </source>
</evidence>
<feature type="domain" description="Phosphatidic acid phosphatase type 2/haloperoxidase" evidence="2">
    <location>
        <begin position="80"/>
        <end position="196"/>
    </location>
</feature>
<dbReference type="PANTHER" id="PTHR14969:SF13">
    <property type="entry name" value="AT30094P"/>
    <property type="match status" value="1"/>
</dbReference>
<dbReference type="InterPro" id="IPR036938">
    <property type="entry name" value="PAP2/HPO_sf"/>
</dbReference>
<dbReference type="Pfam" id="PF01569">
    <property type="entry name" value="PAP2"/>
    <property type="match status" value="1"/>
</dbReference>
<feature type="transmembrane region" description="Helical" evidence="1">
    <location>
        <begin position="82"/>
        <end position="101"/>
    </location>
</feature>
<organism evidence="3 4">
    <name type="scientific">Parasediminibacterium paludis</name>
    <dbReference type="NCBI Taxonomy" id="908966"/>
    <lineage>
        <taxon>Bacteria</taxon>
        <taxon>Pseudomonadati</taxon>
        <taxon>Bacteroidota</taxon>
        <taxon>Chitinophagia</taxon>
        <taxon>Chitinophagales</taxon>
        <taxon>Chitinophagaceae</taxon>
        <taxon>Parasediminibacterium</taxon>
    </lineage>
</organism>
<keyword evidence="1" id="KW-0812">Transmembrane</keyword>